<organism evidence="1 2">
    <name type="scientific">Rhodococcus artemisiae</name>
    <dbReference type="NCBI Taxonomy" id="714159"/>
    <lineage>
        <taxon>Bacteria</taxon>
        <taxon>Bacillati</taxon>
        <taxon>Actinomycetota</taxon>
        <taxon>Actinomycetes</taxon>
        <taxon>Mycobacteriales</taxon>
        <taxon>Nocardiaceae</taxon>
        <taxon>Rhodococcus</taxon>
    </lineage>
</organism>
<gene>
    <name evidence="1" type="ORF">Q7514_28960</name>
</gene>
<protein>
    <submittedName>
        <fullName evidence="1">Uncharacterized protein</fullName>
    </submittedName>
</protein>
<accession>A0ABU7LJY9</accession>
<sequence length="55" mass="5937">MKPGDLVKVHKDGFSVFTVLRIDEEDGTALVESAVDAPGKYPWPTPLGSLVPVEQ</sequence>
<proteinExistence type="predicted"/>
<evidence type="ECO:0000313" key="2">
    <source>
        <dbReference type="Proteomes" id="UP001336020"/>
    </source>
</evidence>
<reference evidence="1 2" key="1">
    <citation type="submission" date="2023-07" db="EMBL/GenBank/DDBJ databases">
        <authorList>
            <person name="Girao M."/>
            <person name="Carvalho M.F."/>
        </authorList>
    </citation>
    <scope>NUCLEOTIDE SEQUENCE [LARGE SCALE GENOMIC DNA]</scope>
    <source>
        <strain evidence="1 2">YIM65754</strain>
    </source>
</reference>
<dbReference type="Proteomes" id="UP001336020">
    <property type="component" value="Unassembled WGS sequence"/>
</dbReference>
<comment type="caution">
    <text evidence="1">The sequence shown here is derived from an EMBL/GenBank/DDBJ whole genome shotgun (WGS) entry which is preliminary data.</text>
</comment>
<name>A0ABU7LJY9_9NOCA</name>
<evidence type="ECO:0000313" key="1">
    <source>
        <dbReference type="EMBL" id="MEE2061559.1"/>
    </source>
</evidence>
<keyword evidence="2" id="KW-1185">Reference proteome</keyword>
<dbReference type="RefSeq" id="WP_330136718.1">
    <property type="nucleotide sequence ID" value="NZ_JAUTXY010000019.1"/>
</dbReference>
<dbReference type="EMBL" id="JAUTXY010000019">
    <property type="protein sequence ID" value="MEE2061559.1"/>
    <property type="molecule type" value="Genomic_DNA"/>
</dbReference>